<keyword evidence="3" id="KW-1185">Reference proteome</keyword>
<feature type="domain" description="VOC" evidence="1">
    <location>
        <begin position="6"/>
        <end position="119"/>
    </location>
</feature>
<reference evidence="2 3" key="1">
    <citation type="submission" date="2020-04" db="EMBL/GenBank/DDBJ databases">
        <title>Zoogloea sp. G-4-1-14 isolated from soil.</title>
        <authorList>
            <person name="Dahal R.H."/>
        </authorList>
    </citation>
    <scope>NUCLEOTIDE SEQUENCE [LARGE SCALE GENOMIC DNA]</scope>
    <source>
        <strain evidence="2 3">G-4-1-14</strain>
    </source>
</reference>
<dbReference type="AlphaFoldDB" id="A0A848G9F6"/>
<dbReference type="InterPro" id="IPR004360">
    <property type="entry name" value="Glyas_Fos-R_dOase_dom"/>
</dbReference>
<name>A0A848G9F6_9RHOO</name>
<dbReference type="PROSITE" id="PS51819">
    <property type="entry name" value="VOC"/>
    <property type="match status" value="2"/>
</dbReference>
<protein>
    <recommendedName>
        <fullName evidence="1">VOC domain-containing protein</fullName>
    </recommendedName>
</protein>
<evidence type="ECO:0000259" key="1">
    <source>
        <dbReference type="PROSITE" id="PS51819"/>
    </source>
</evidence>
<dbReference type="Gene3D" id="3.10.180.10">
    <property type="entry name" value="2,3-Dihydroxybiphenyl 1,2-Dioxygenase, domain 1"/>
    <property type="match status" value="2"/>
</dbReference>
<dbReference type="InterPro" id="IPR037523">
    <property type="entry name" value="VOC_core"/>
</dbReference>
<proteinExistence type="predicted"/>
<gene>
    <name evidence="2" type="ORF">HHL15_19225</name>
</gene>
<dbReference type="Proteomes" id="UP000580043">
    <property type="component" value="Unassembled WGS sequence"/>
</dbReference>
<dbReference type="InterPro" id="IPR029068">
    <property type="entry name" value="Glyas_Bleomycin-R_OHBP_Dase"/>
</dbReference>
<dbReference type="CDD" id="cd08361">
    <property type="entry name" value="PpCmtC_N"/>
    <property type="match status" value="1"/>
</dbReference>
<evidence type="ECO:0000313" key="2">
    <source>
        <dbReference type="EMBL" id="NML27894.1"/>
    </source>
</evidence>
<dbReference type="EMBL" id="JABBGA010000019">
    <property type="protein sequence ID" value="NML27894.1"/>
    <property type="molecule type" value="Genomic_DNA"/>
</dbReference>
<comment type="caution">
    <text evidence="2">The sequence shown here is derived from an EMBL/GenBank/DDBJ whole genome shotgun (WGS) entry which is preliminary data.</text>
</comment>
<dbReference type="RefSeq" id="WP_169147422.1">
    <property type="nucleotide sequence ID" value="NZ_JABBGA010000019.1"/>
</dbReference>
<accession>A0A848G9F6</accession>
<organism evidence="2 3">
    <name type="scientific">Zoogloea dura</name>
    <dbReference type="NCBI Taxonomy" id="2728840"/>
    <lineage>
        <taxon>Bacteria</taxon>
        <taxon>Pseudomonadati</taxon>
        <taxon>Pseudomonadota</taxon>
        <taxon>Betaproteobacteria</taxon>
        <taxon>Rhodocyclales</taxon>
        <taxon>Zoogloeaceae</taxon>
        <taxon>Zoogloea</taxon>
    </lineage>
</organism>
<dbReference type="SUPFAM" id="SSF54593">
    <property type="entry name" value="Glyoxalase/Bleomycin resistance protein/Dihydroxybiphenyl dioxygenase"/>
    <property type="match status" value="1"/>
</dbReference>
<sequence>MIEVRDIHYARLGTRDLDAAERYATDIIGLQKVERSSDRLYLKSDSRHHTLAYFLGDPAEQVIAFELKDWSTLGAAHEQLRAADVPCGMGSEAEAADRHVEAFMWFLDPTGNRIELVARPHEAGRRYFPTRDAGILGFGHVGLCSTDPVRDQAFWLSNFNTLVSDWIGPCPLLRVNARHHQMALFAAKRKGIQHINHQVAEIDDIMRAWYFLNEKKIRIVFGPGRHPTSGGNFLYFEGPDGMIFEYSNSDRTIIGDLSAYKPRQFPLHPTSFCMWGSKPDIAEFKE</sequence>
<feature type="domain" description="VOC" evidence="1">
    <location>
        <begin position="137"/>
        <end position="249"/>
    </location>
</feature>
<dbReference type="Pfam" id="PF00903">
    <property type="entry name" value="Glyoxalase"/>
    <property type="match status" value="2"/>
</dbReference>
<evidence type="ECO:0000313" key="3">
    <source>
        <dbReference type="Proteomes" id="UP000580043"/>
    </source>
</evidence>